<protein>
    <recommendedName>
        <fullName evidence="5">Glutathione S-transferase</fullName>
    </recommendedName>
</protein>
<keyword evidence="4" id="KW-1185">Reference proteome</keyword>
<dbReference type="InterPro" id="IPR036282">
    <property type="entry name" value="Glutathione-S-Trfase_C_sf"/>
</dbReference>
<dbReference type="InterPro" id="IPR004045">
    <property type="entry name" value="Glutathione_S-Trfase_N"/>
</dbReference>
<dbReference type="SUPFAM" id="SSF52833">
    <property type="entry name" value="Thioredoxin-like"/>
    <property type="match status" value="1"/>
</dbReference>
<dbReference type="Pfam" id="PF13417">
    <property type="entry name" value="GST_N_3"/>
    <property type="match status" value="1"/>
</dbReference>
<sequence>MTKPVQIFGPVVSTYVRIIQIVCEEAGLRHDVVPTPANSPDNRHPFGKVPVVHLDGQEMYETASVVNYIDSAHNDGALQPSDPLMRSVSERWIGIANSYLFPLFEHGLVMPYIMHRYAGEPLDTKRISDSLPGIAKTLSFLDLELQRDGAWTSCGFSMADIFLYTVLRGVQLTPHGAAGIAQMERLPQWMEECHTRASMAATAWPMESGSTAS</sequence>
<organism evidence="3 4">
    <name type="scientific">Pontixanthobacter luteolus</name>
    <dbReference type="NCBI Taxonomy" id="295089"/>
    <lineage>
        <taxon>Bacteria</taxon>
        <taxon>Pseudomonadati</taxon>
        <taxon>Pseudomonadota</taxon>
        <taxon>Alphaproteobacteria</taxon>
        <taxon>Sphingomonadales</taxon>
        <taxon>Erythrobacteraceae</taxon>
        <taxon>Pontixanthobacter</taxon>
    </lineage>
</organism>
<dbReference type="GO" id="GO:0005737">
    <property type="term" value="C:cytoplasm"/>
    <property type="evidence" value="ECO:0007669"/>
    <property type="project" value="TreeGrafter"/>
</dbReference>
<evidence type="ECO:0008006" key="5">
    <source>
        <dbReference type="Google" id="ProtNLM"/>
    </source>
</evidence>
<dbReference type="AlphaFoldDB" id="A0A6I4UXV5"/>
<dbReference type="PROSITE" id="PS50404">
    <property type="entry name" value="GST_NTER"/>
    <property type="match status" value="1"/>
</dbReference>
<dbReference type="InterPro" id="IPR050983">
    <property type="entry name" value="GST_Omega/HSP26"/>
</dbReference>
<accession>A0A6I4UXV5</accession>
<evidence type="ECO:0000259" key="1">
    <source>
        <dbReference type="PROSITE" id="PS50404"/>
    </source>
</evidence>
<feature type="domain" description="GST N-terminal" evidence="1">
    <location>
        <begin position="3"/>
        <end position="77"/>
    </location>
</feature>
<proteinExistence type="predicted"/>
<evidence type="ECO:0000313" key="3">
    <source>
        <dbReference type="EMBL" id="MXP46413.1"/>
    </source>
</evidence>
<dbReference type="RefSeq" id="WP_160729648.1">
    <property type="nucleotide sequence ID" value="NZ_WTYP01000001.1"/>
</dbReference>
<dbReference type="Gene3D" id="1.20.1050.10">
    <property type="match status" value="1"/>
</dbReference>
<dbReference type="PROSITE" id="PS50405">
    <property type="entry name" value="GST_CTER"/>
    <property type="match status" value="1"/>
</dbReference>
<dbReference type="Gene3D" id="3.40.30.10">
    <property type="entry name" value="Glutaredoxin"/>
    <property type="match status" value="1"/>
</dbReference>
<comment type="caution">
    <text evidence="3">The sequence shown here is derived from an EMBL/GenBank/DDBJ whole genome shotgun (WGS) entry which is preliminary data.</text>
</comment>
<dbReference type="PANTHER" id="PTHR43968:SF6">
    <property type="entry name" value="GLUTATHIONE S-TRANSFERASE OMEGA"/>
    <property type="match status" value="1"/>
</dbReference>
<dbReference type="PANTHER" id="PTHR43968">
    <property type="match status" value="1"/>
</dbReference>
<evidence type="ECO:0000313" key="4">
    <source>
        <dbReference type="Proteomes" id="UP000471435"/>
    </source>
</evidence>
<dbReference type="InterPro" id="IPR036249">
    <property type="entry name" value="Thioredoxin-like_sf"/>
</dbReference>
<dbReference type="OrthoDB" id="9782992at2"/>
<dbReference type="SUPFAM" id="SSF47616">
    <property type="entry name" value="GST C-terminal domain-like"/>
    <property type="match status" value="1"/>
</dbReference>
<dbReference type="Proteomes" id="UP000471435">
    <property type="component" value="Unassembled WGS sequence"/>
</dbReference>
<gene>
    <name evidence="3" type="ORF">GRI43_03265</name>
</gene>
<dbReference type="CDD" id="cd00299">
    <property type="entry name" value="GST_C_family"/>
    <property type="match status" value="1"/>
</dbReference>
<dbReference type="InterPro" id="IPR010987">
    <property type="entry name" value="Glutathione-S-Trfase_C-like"/>
</dbReference>
<name>A0A6I4UXV5_9SPHN</name>
<reference evidence="3 4" key="1">
    <citation type="submission" date="2019-12" db="EMBL/GenBank/DDBJ databases">
        <title>Genomic-based taxomic classification of the family Erythrobacteraceae.</title>
        <authorList>
            <person name="Xu L."/>
        </authorList>
    </citation>
    <scope>NUCLEOTIDE SEQUENCE [LARGE SCALE GENOMIC DNA]</scope>
    <source>
        <strain evidence="3 4">SW-109</strain>
    </source>
</reference>
<feature type="domain" description="GST C-terminal" evidence="2">
    <location>
        <begin position="82"/>
        <end position="213"/>
    </location>
</feature>
<evidence type="ECO:0000259" key="2">
    <source>
        <dbReference type="PROSITE" id="PS50405"/>
    </source>
</evidence>
<dbReference type="EMBL" id="WTYP01000001">
    <property type="protein sequence ID" value="MXP46413.1"/>
    <property type="molecule type" value="Genomic_DNA"/>
</dbReference>